<keyword evidence="1" id="KW-0479">Metal-binding</keyword>
<evidence type="ECO:0000259" key="3">
    <source>
        <dbReference type="PROSITE" id="PS50966"/>
    </source>
</evidence>
<reference evidence="4 5" key="1">
    <citation type="submission" date="2015-11" db="EMBL/GenBank/DDBJ databases">
        <title>Genomes and virulence difference between two physiological races of Phytophthora nicotianae.</title>
        <authorList>
            <person name="Liu H."/>
            <person name="Ma X."/>
            <person name="Yu H."/>
            <person name="Fang D."/>
            <person name="Li Y."/>
            <person name="Wang X."/>
            <person name="Wang W."/>
            <person name="Dong Y."/>
            <person name="Xiao B."/>
        </authorList>
    </citation>
    <scope>NUCLEOTIDE SEQUENCE [LARGE SCALE GENOMIC DNA]</scope>
    <source>
        <strain evidence="5">race 0</strain>
    </source>
</reference>
<evidence type="ECO:0000256" key="2">
    <source>
        <dbReference type="SAM" id="MobiDB-lite"/>
    </source>
</evidence>
<dbReference type="GO" id="GO:0008270">
    <property type="term" value="F:zinc ion binding"/>
    <property type="evidence" value="ECO:0007669"/>
    <property type="project" value="UniProtKB-KW"/>
</dbReference>
<dbReference type="InterPro" id="IPR019364">
    <property type="entry name" value="Mediatior_Med8_fun/met"/>
</dbReference>
<protein>
    <recommendedName>
        <fullName evidence="3">SWIM-type domain-containing protein</fullName>
    </recommendedName>
</protein>
<keyword evidence="1" id="KW-0862">Zinc</keyword>
<comment type="caution">
    <text evidence="4">The sequence shown here is derived from an EMBL/GenBank/DDBJ whole genome shotgun (WGS) entry which is preliminary data.</text>
</comment>
<feature type="region of interest" description="Disordered" evidence="2">
    <location>
        <begin position="997"/>
        <end position="1028"/>
    </location>
</feature>
<dbReference type="PANTHER" id="PTHR31973">
    <property type="entry name" value="POLYPROTEIN, PUTATIVE-RELATED"/>
    <property type="match status" value="1"/>
</dbReference>
<dbReference type="PANTHER" id="PTHR31973:SF187">
    <property type="entry name" value="MUTATOR TRANSPOSASE MUDRA PROTEIN"/>
    <property type="match status" value="1"/>
</dbReference>
<dbReference type="InterPro" id="IPR007527">
    <property type="entry name" value="Znf_SWIM"/>
</dbReference>
<gene>
    <name evidence="4" type="ORF">AM587_10014216</name>
</gene>
<dbReference type="OrthoDB" id="74508at2759"/>
<proteinExistence type="predicted"/>
<evidence type="ECO:0000313" key="4">
    <source>
        <dbReference type="EMBL" id="KUF98234.1"/>
    </source>
</evidence>
<feature type="compositionally biased region" description="Polar residues" evidence="2">
    <location>
        <begin position="219"/>
        <end position="243"/>
    </location>
</feature>
<dbReference type="GO" id="GO:0016592">
    <property type="term" value="C:mediator complex"/>
    <property type="evidence" value="ECO:0007669"/>
    <property type="project" value="InterPro"/>
</dbReference>
<feature type="region of interest" description="Disordered" evidence="2">
    <location>
        <begin position="214"/>
        <end position="243"/>
    </location>
</feature>
<dbReference type="Proteomes" id="UP000052943">
    <property type="component" value="Unassembled WGS sequence"/>
</dbReference>
<feature type="compositionally biased region" description="Basic residues" evidence="2">
    <location>
        <begin position="1007"/>
        <end position="1016"/>
    </location>
</feature>
<dbReference type="GO" id="GO:0006357">
    <property type="term" value="P:regulation of transcription by RNA polymerase II"/>
    <property type="evidence" value="ECO:0007669"/>
    <property type="project" value="InterPro"/>
</dbReference>
<dbReference type="PROSITE" id="PS50966">
    <property type="entry name" value="ZF_SWIM"/>
    <property type="match status" value="1"/>
</dbReference>
<accession>A0A0W8DPA8</accession>
<feature type="domain" description="SWIM-type" evidence="3">
    <location>
        <begin position="927"/>
        <end position="959"/>
    </location>
</feature>
<dbReference type="Gene3D" id="1.20.58.1710">
    <property type="match status" value="1"/>
</dbReference>
<dbReference type="AlphaFoldDB" id="A0A0W8DPA8"/>
<evidence type="ECO:0000313" key="5">
    <source>
        <dbReference type="Proteomes" id="UP000052943"/>
    </source>
</evidence>
<sequence>MQSGGDVDRALSSIRARADHLRHTVARLEHNLAWNPASTWPELLSQYMVISKQLENMNEEIPDLVQHFACVPRMSTPNPADIPLLLRTREDPEMEEEERQLMADKPRGKNTEALQKLVMAHNDAVESLEETFNEMSDGLLKAIRVNKYVVKSKPQSTQTQQFKYIESGTHKTNYTSTTTKMPTSELRKLERYATIADAIAVVETFAEQIQKRRVRVQQPKPSNKQTSLGFSEADSTTPTESIVDSSTSDAVLLECENAPACKWFVRLSFVKGEKKWKISSMNTVHHKTKCSESRRSNTSSMATDQLLASANASAAAALADTTVDEAAAAMDAPVDIGTVFSSWKEALAAIRSLALQMGRRVMAEKAEPMTWCGKPVMARRIVCQNNRNSNCDWMVMLDEATDESERYTVLSMDLLHSKECLETCNFTGKRNEATPPTTRGDPITDALGLTGSALPGSSLLVDDVSKYQLTHEMRWSTGKEATKAIADFALVVQRKRAKLCKRNNGGSNKKYVCSDEQCLWFVRLSKGWKSKSWKISAMNLKHSDTCTGVAKPTARQLAELRFFRQAVTTHSKTSGTLLTDNFLLNSDSGIRIPRGMAYRAQKMVINTSTDDLTESYKFIPSLMESFVTKNPGSIANYEKDSQGHFIRAFIMPNASMAALGNQQQVCGIHVQHYSTVSYQGCMALLVTRDGSLQYQVLAFALLPASDLEHMKWFIALAKRGGVRFDGNPVFCSHSEHGLLRALAEEAHHAKIMFCVRSLLEKMARDKNIPALGPLEEKVWELQRQETEEAFLRVFGVLEGFNTAAAAFLRSVHPKNWAYYPNRSIKLYGWATTGAEEAVTGSDIQRSDEAPFDLIYMFLAFLMDGIYKKSQVASKLVPVDGQRSILLTPGADTVYRQEREAATEYTVRRCDEQVAFAWLTGARPKITYRMDFALRTCTCGQMFQLGWPCRHFIAASMHFANEAVLLDSFDPIYKATAYVEAHRNLRIEIPVAGDLHKDQSLLPATRPRSTKYKKRPRSGGGNNGNVVDETSTAMMSSAPSAISVSNEVSSAPLAKTPRLEFDSDVVNSLGEIV</sequence>
<dbReference type="STRING" id="4790.A0A0W8DPA8"/>
<dbReference type="GO" id="GO:0003712">
    <property type="term" value="F:transcription coregulator activity"/>
    <property type="evidence" value="ECO:0007669"/>
    <property type="project" value="InterPro"/>
</dbReference>
<evidence type="ECO:0000256" key="1">
    <source>
        <dbReference type="PROSITE-ProRule" id="PRU00325"/>
    </source>
</evidence>
<organism evidence="4 5">
    <name type="scientific">Phytophthora nicotianae</name>
    <name type="common">Potato buckeye rot agent</name>
    <name type="synonym">Phytophthora parasitica</name>
    <dbReference type="NCBI Taxonomy" id="4792"/>
    <lineage>
        <taxon>Eukaryota</taxon>
        <taxon>Sar</taxon>
        <taxon>Stramenopiles</taxon>
        <taxon>Oomycota</taxon>
        <taxon>Peronosporomycetes</taxon>
        <taxon>Peronosporales</taxon>
        <taxon>Peronosporaceae</taxon>
        <taxon>Phytophthora</taxon>
    </lineage>
</organism>
<keyword evidence="1" id="KW-0863">Zinc-finger</keyword>
<name>A0A0W8DPA8_PHYNI</name>
<dbReference type="Pfam" id="PF10232">
    <property type="entry name" value="Med8"/>
    <property type="match status" value="1"/>
</dbReference>
<dbReference type="EMBL" id="LNFO01000892">
    <property type="protein sequence ID" value="KUF98234.1"/>
    <property type="molecule type" value="Genomic_DNA"/>
</dbReference>